<comment type="caution">
    <text evidence="1">The sequence shown here is derived from an EMBL/GenBank/DDBJ whole genome shotgun (WGS) entry which is preliminary data.</text>
</comment>
<name>A0A9D4CSC7_DREPO</name>
<gene>
    <name evidence="1" type="ORF">DPMN_055259</name>
</gene>
<dbReference type="AlphaFoldDB" id="A0A9D4CSC7"/>
<reference evidence="1" key="1">
    <citation type="journal article" date="2019" name="bioRxiv">
        <title>The Genome of the Zebra Mussel, Dreissena polymorpha: A Resource for Invasive Species Research.</title>
        <authorList>
            <person name="McCartney M.A."/>
            <person name="Auch B."/>
            <person name="Kono T."/>
            <person name="Mallez S."/>
            <person name="Zhang Y."/>
            <person name="Obille A."/>
            <person name="Becker A."/>
            <person name="Abrahante J.E."/>
            <person name="Garbe J."/>
            <person name="Badalamenti J.P."/>
            <person name="Herman A."/>
            <person name="Mangelson H."/>
            <person name="Liachko I."/>
            <person name="Sullivan S."/>
            <person name="Sone E.D."/>
            <person name="Koren S."/>
            <person name="Silverstein K.A.T."/>
            <person name="Beckman K.B."/>
            <person name="Gohl D.M."/>
        </authorList>
    </citation>
    <scope>NUCLEOTIDE SEQUENCE</scope>
    <source>
        <strain evidence="1">Duluth1</strain>
        <tissue evidence="1">Whole animal</tissue>
    </source>
</reference>
<dbReference type="Proteomes" id="UP000828390">
    <property type="component" value="Unassembled WGS sequence"/>
</dbReference>
<accession>A0A9D4CSC7</accession>
<proteinExistence type="predicted"/>
<reference evidence="1" key="2">
    <citation type="submission" date="2020-11" db="EMBL/GenBank/DDBJ databases">
        <authorList>
            <person name="McCartney M.A."/>
            <person name="Auch B."/>
            <person name="Kono T."/>
            <person name="Mallez S."/>
            <person name="Becker A."/>
            <person name="Gohl D.M."/>
            <person name="Silverstein K.A.T."/>
            <person name="Koren S."/>
            <person name="Bechman K.B."/>
            <person name="Herman A."/>
            <person name="Abrahante J.E."/>
            <person name="Garbe J."/>
        </authorList>
    </citation>
    <scope>NUCLEOTIDE SEQUENCE</scope>
    <source>
        <strain evidence="1">Duluth1</strain>
        <tissue evidence="1">Whole animal</tissue>
    </source>
</reference>
<evidence type="ECO:0000313" key="1">
    <source>
        <dbReference type="EMBL" id="KAH3729291.1"/>
    </source>
</evidence>
<protein>
    <submittedName>
        <fullName evidence="1">Uncharacterized protein</fullName>
    </submittedName>
</protein>
<sequence>MSTRWSSSRHSDYRGSASLWTLSATVSSEYISAMQDLAHLPYTLSPQHKDSIEARIEIDVSDLEKMQTKIKTCSPYTTVPTLINSVNGIVAGSEVNMHAFHEVGNKIIRGMIGKSAFAHKFKREDKAAKTLENNSAVKIAKDRAIDPGCVIIWRSFP</sequence>
<keyword evidence="2" id="KW-1185">Reference proteome</keyword>
<organism evidence="1 2">
    <name type="scientific">Dreissena polymorpha</name>
    <name type="common">Zebra mussel</name>
    <name type="synonym">Mytilus polymorpha</name>
    <dbReference type="NCBI Taxonomy" id="45954"/>
    <lineage>
        <taxon>Eukaryota</taxon>
        <taxon>Metazoa</taxon>
        <taxon>Spiralia</taxon>
        <taxon>Lophotrochozoa</taxon>
        <taxon>Mollusca</taxon>
        <taxon>Bivalvia</taxon>
        <taxon>Autobranchia</taxon>
        <taxon>Heteroconchia</taxon>
        <taxon>Euheterodonta</taxon>
        <taxon>Imparidentia</taxon>
        <taxon>Neoheterodontei</taxon>
        <taxon>Myida</taxon>
        <taxon>Dreissenoidea</taxon>
        <taxon>Dreissenidae</taxon>
        <taxon>Dreissena</taxon>
    </lineage>
</organism>
<dbReference type="EMBL" id="JAIWYP010000012">
    <property type="protein sequence ID" value="KAH3729291.1"/>
    <property type="molecule type" value="Genomic_DNA"/>
</dbReference>
<evidence type="ECO:0000313" key="2">
    <source>
        <dbReference type="Proteomes" id="UP000828390"/>
    </source>
</evidence>